<reference evidence="7 8" key="1">
    <citation type="journal article" date="2015" name="Int. J. Syst. Evol. Microbiol.">
        <title>Revisiting Corynebacterium glyciniphilum (ex Kubota et al., 1972) sp. nov., nom. rev., isolated from putrefied banana.</title>
        <authorList>
            <person name="Al-Dilaimi A."/>
            <person name="Bednarz H."/>
            <person name="Lomker A."/>
            <person name="Niehaus K."/>
            <person name="Kalinowski J."/>
            <person name="Ruckert C."/>
        </authorList>
    </citation>
    <scope>NUCLEOTIDE SEQUENCE [LARGE SCALE GENOMIC DNA]</scope>
    <source>
        <strain evidence="7">AJ 3170</strain>
    </source>
</reference>
<dbReference type="RefSeq" id="WP_227590320.1">
    <property type="nucleotide sequence ID" value="NZ_CP006842.1"/>
</dbReference>
<dbReference type="Proteomes" id="UP000023703">
    <property type="component" value="Chromosome"/>
</dbReference>
<dbReference type="KEGG" id="cgy:CGLY_00690"/>
<dbReference type="STRING" id="1404245.CGLY_00690"/>
<dbReference type="InterPro" id="IPR003807">
    <property type="entry name" value="DUF202"/>
</dbReference>
<feature type="domain" description="DUF202" evidence="6">
    <location>
        <begin position="17"/>
        <end position="78"/>
    </location>
</feature>
<evidence type="ECO:0000256" key="4">
    <source>
        <dbReference type="ARBA" id="ARBA00023136"/>
    </source>
</evidence>
<dbReference type="eggNOG" id="COG2149">
    <property type="taxonomic scope" value="Bacteria"/>
</dbReference>
<organism evidence="7 8">
    <name type="scientific">Corynebacterium glyciniphilum AJ 3170</name>
    <dbReference type="NCBI Taxonomy" id="1404245"/>
    <lineage>
        <taxon>Bacteria</taxon>
        <taxon>Bacillati</taxon>
        <taxon>Actinomycetota</taxon>
        <taxon>Actinomycetes</taxon>
        <taxon>Mycobacteriales</taxon>
        <taxon>Corynebacteriaceae</taxon>
        <taxon>Corynebacterium</taxon>
    </lineage>
</organism>
<dbReference type="EMBL" id="CP006842">
    <property type="protein sequence ID" value="AHW62586.1"/>
    <property type="molecule type" value="Genomic_DNA"/>
</dbReference>
<feature type="transmembrane region" description="Helical" evidence="5">
    <location>
        <begin position="53"/>
        <end position="71"/>
    </location>
</feature>
<evidence type="ECO:0000313" key="8">
    <source>
        <dbReference type="Proteomes" id="UP000023703"/>
    </source>
</evidence>
<evidence type="ECO:0000256" key="1">
    <source>
        <dbReference type="ARBA" id="ARBA00004127"/>
    </source>
</evidence>
<proteinExistence type="predicted"/>
<sequence>MTDGASAKGVPPIPLADPGLQPERTSMAWARTSLAYLVAAAITLRWVPHHGAAVALVTAGLTLVALGIYAGQRRRYRDAAVGVANERLRASGGAVIVLTLCTVALGVFSVVLIVVENY</sequence>
<dbReference type="GO" id="GO:0012505">
    <property type="term" value="C:endomembrane system"/>
    <property type="evidence" value="ECO:0007669"/>
    <property type="project" value="UniProtKB-SubCell"/>
</dbReference>
<name>X5E7B9_9CORY</name>
<keyword evidence="3 5" id="KW-1133">Transmembrane helix</keyword>
<evidence type="ECO:0000256" key="3">
    <source>
        <dbReference type="ARBA" id="ARBA00022989"/>
    </source>
</evidence>
<dbReference type="Pfam" id="PF02656">
    <property type="entry name" value="DUF202"/>
    <property type="match status" value="1"/>
</dbReference>
<evidence type="ECO:0000256" key="5">
    <source>
        <dbReference type="SAM" id="Phobius"/>
    </source>
</evidence>
<accession>X5E7B9</accession>
<evidence type="ECO:0000259" key="6">
    <source>
        <dbReference type="Pfam" id="PF02656"/>
    </source>
</evidence>
<gene>
    <name evidence="7" type="ORF">CGLY_00690</name>
</gene>
<keyword evidence="2 5" id="KW-0812">Transmembrane</keyword>
<dbReference type="AlphaFoldDB" id="X5E7B9"/>
<keyword evidence="4 5" id="KW-0472">Membrane</keyword>
<feature type="transmembrane region" description="Helical" evidence="5">
    <location>
        <begin position="92"/>
        <end position="115"/>
    </location>
</feature>
<keyword evidence="8" id="KW-1185">Reference proteome</keyword>
<dbReference type="HOGENOM" id="CLU_150487_1_1_11"/>
<evidence type="ECO:0000313" key="7">
    <source>
        <dbReference type="EMBL" id="AHW62586.1"/>
    </source>
</evidence>
<evidence type="ECO:0000256" key="2">
    <source>
        <dbReference type="ARBA" id="ARBA00022692"/>
    </source>
</evidence>
<comment type="subcellular location">
    <subcellularLocation>
        <location evidence="1">Endomembrane system</location>
        <topology evidence="1">Multi-pass membrane protein</topology>
    </subcellularLocation>
</comment>
<protein>
    <submittedName>
        <fullName evidence="7">Putative membrane protein</fullName>
    </submittedName>
</protein>